<dbReference type="AlphaFoldDB" id="A0A087G0T2"/>
<dbReference type="Proteomes" id="UP000029120">
    <property type="component" value="Unassembled WGS sequence"/>
</dbReference>
<organism evidence="1 2">
    <name type="scientific">Arabis alpina</name>
    <name type="common">Alpine rock-cress</name>
    <dbReference type="NCBI Taxonomy" id="50452"/>
    <lineage>
        <taxon>Eukaryota</taxon>
        <taxon>Viridiplantae</taxon>
        <taxon>Streptophyta</taxon>
        <taxon>Embryophyta</taxon>
        <taxon>Tracheophyta</taxon>
        <taxon>Spermatophyta</taxon>
        <taxon>Magnoliopsida</taxon>
        <taxon>eudicotyledons</taxon>
        <taxon>Gunneridae</taxon>
        <taxon>Pentapetalae</taxon>
        <taxon>rosids</taxon>
        <taxon>malvids</taxon>
        <taxon>Brassicales</taxon>
        <taxon>Brassicaceae</taxon>
        <taxon>Arabideae</taxon>
        <taxon>Arabis</taxon>
    </lineage>
</organism>
<protein>
    <submittedName>
        <fullName evidence="1">Uncharacterized protein</fullName>
    </submittedName>
</protein>
<name>A0A087G0T2_ARAAL</name>
<accession>A0A087G0T2</accession>
<dbReference type="OrthoDB" id="958254at2759"/>
<proteinExistence type="predicted"/>
<gene>
    <name evidence="1" type="ORF">AALP_AAs46213U000600</name>
</gene>
<keyword evidence="2" id="KW-1185">Reference proteome</keyword>
<reference evidence="2" key="1">
    <citation type="journal article" date="2015" name="Nat. Plants">
        <title>Genome expansion of Arabis alpina linked with retrotransposition and reduced symmetric DNA methylation.</title>
        <authorList>
            <person name="Willing E.M."/>
            <person name="Rawat V."/>
            <person name="Mandakova T."/>
            <person name="Maumus F."/>
            <person name="James G.V."/>
            <person name="Nordstroem K.J."/>
            <person name="Becker C."/>
            <person name="Warthmann N."/>
            <person name="Chica C."/>
            <person name="Szarzynska B."/>
            <person name="Zytnicki M."/>
            <person name="Albani M.C."/>
            <person name="Kiefer C."/>
            <person name="Bergonzi S."/>
            <person name="Castaings L."/>
            <person name="Mateos J.L."/>
            <person name="Berns M.C."/>
            <person name="Bujdoso N."/>
            <person name="Piofczyk T."/>
            <person name="de Lorenzo L."/>
            <person name="Barrero-Sicilia C."/>
            <person name="Mateos I."/>
            <person name="Piednoel M."/>
            <person name="Hagmann J."/>
            <person name="Chen-Min-Tao R."/>
            <person name="Iglesias-Fernandez R."/>
            <person name="Schuster S.C."/>
            <person name="Alonso-Blanco C."/>
            <person name="Roudier F."/>
            <person name="Carbonero P."/>
            <person name="Paz-Ares J."/>
            <person name="Davis S.J."/>
            <person name="Pecinka A."/>
            <person name="Quesneville H."/>
            <person name="Colot V."/>
            <person name="Lysak M.A."/>
            <person name="Weigel D."/>
            <person name="Coupland G."/>
            <person name="Schneeberger K."/>
        </authorList>
    </citation>
    <scope>NUCLEOTIDE SEQUENCE [LARGE SCALE GENOMIC DNA]</scope>
    <source>
        <strain evidence="2">cv. Pajares</strain>
    </source>
</reference>
<dbReference type="EMBL" id="KL978629">
    <property type="protein sequence ID" value="KFK23484.1"/>
    <property type="molecule type" value="Genomic_DNA"/>
</dbReference>
<evidence type="ECO:0000313" key="1">
    <source>
        <dbReference type="EMBL" id="KFK23484.1"/>
    </source>
</evidence>
<evidence type="ECO:0000313" key="2">
    <source>
        <dbReference type="Proteomes" id="UP000029120"/>
    </source>
</evidence>
<sequence>MYSYHGSHSTDIADFVAKICKAYKGKTALPKVCISSALSKNKVSKLQLSYANESIN</sequence>
<dbReference type="Gramene" id="KFK23484">
    <property type="protein sequence ID" value="KFK23484"/>
    <property type="gene ID" value="AALP_AAs46213U000600"/>
</dbReference>